<dbReference type="EnsemblBacteria" id="CAI50071">
    <property type="protein sequence ID" value="CAI50071"/>
    <property type="gene ID" value="NP_3960A"/>
</dbReference>
<keyword evidence="1" id="KW-0238">DNA-binding</keyword>
<sequence>MSLDDAAEDLASSLGVDKAEVKEDLEKLVSYSVPMDEAKQSLRRKYGDEGSTGGGADDAPTTDIEEITTDDDRVTVTARVLTVGKRSIRYDGDDQTIFEGELADGTGRISYTAWTDFSLTPGDTVTVGNAGVREWDGNPELNLGQSTTVTLEEEPLSVPYDVGGQRNLIDLEPGDRGRTVEVRVLEVEQKTIDGRDGETEILDGVFGDETSRLPFTDWDPHDAIEAGTSVRLEDVYVDEFRGVPSVNVTAFTTVEAIPEVAVSDEATAMSVQEAVDAGGVYDVELTGNIIEVRDGSGLIQRCPECGRVVQNDQCRSHGKVDPEDDLRVKAILDDGTDSVTVILGRELTEEVYGGTLTDALEAARDEMDRGVVADDIAETLAGREYRVRGSLSVDEYGANLDATDFEESGGDPASRAERFLAEVGR</sequence>
<dbReference type="NCBIfam" id="NF005554">
    <property type="entry name" value="PRK07218.1"/>
    <property type="match status" value="1"/>
</dbReference>
<dbReference type="GO" id="GO:0003677">
    <property type="term" value="F:DNA binding"/>
    <property type="evidence" value="ECO:0007669"/>
    <property type="project" value="UniProtKB-KW"/>
</dbReference>
<dbReference type="PANTHER" id="PTHR13356">
    <property type="entry name" value="OB FOLD NUCLEIC ACID BINDING PROTEIN-RELATED"/>
    <property type="match status" value="1"/>
</dbReference>
<dbReference type="OrthoDB" id="335252at2157"/>
<dbReference type="GO" id="GO:0010212">
    <property type="term" value="P:response to ionizing radiation"/>
    <property type="evidence" value="ECO:0007669"/>
    <property type="project" value="TreeGrafter"/>
</dbReference>
<dbReference type="Proteomes" id="UP000002698">
    <property type="component" value="Chromosome"/>
</dbReference>
<dbReference type="Gene3D" id="2.40.50.140">
    <property type="entry name" value="Nucleic acid-binding proteins"/>
    <property type="match status" value="3"/>
</dbReference>
<evidence type="ECO:0000313" key="4">
    <source>
        <dbReference type="Proteomes" id="UP000002698"/>
    </source>
</evidence>
<evidence type="ECO:0000256" key="2">
    <source>
        <dbReference type="SAM" id="MobiDB-lite"/>
    </source>
</evidence>
<feature type="compositionally biased region" description="Basic and acidic residues" evidence="2">
    <location>
        <begin position="39"/>
        <end position="48"/>
    </location>
</feature>
<dbReference type="InterPro" id="IPR012340">
    <property type="entry name" value="NA-bd_OB-fold"/>
</dbReference>
<dbReference type="AlphaFoldDB" id="A0A1U7EXY5"/>
<name>A0A1U7EXY5_NATPD</name>
<dbReference type="HOGENOM" id="CLU_031172_1_0_2"/>
<dbReference type="PANTHER" id="PTHR13356:SF10">
    <property type="entry name" value="REPLICATION FACTOR-A PROTEIN 1"/>
    <property type="match status" value="1"/>
</dbReference>
<protein>
    <submittedName>
        <fullName evidence="3">Replication protein A</fullName>
    </submittedName>
</protein>
<organism evidence="3 4">
    <name type="scientific">Natronomonas pharaonis (strain ATCC 35678 / DSM 2160 / CIP 103997 / JCM 8858 / NBRC 14720 / NCIMB 2260 / Gabara)</name>
    <name type="common">Halobacterium pharaonis</name>
    <dbReference type="NCBI Taxonomy" id="348780"/>
    <lineage>
        <taxon>Archaea</taxon>
        <taxon>Methanobacteriati</taxon>
        <taxon>Methanobacteriota</taxon>
        <taxon>Stenosarchaea group</taxon>
        <taxon>Halobacteria</taxon>
        <taxon>Halobacteriales</taxon>
        <taxon>Natronomonadaceae</taxon>
        <taxon>Natronomonas</taxon>
    </lineage>
</organism>
<dbReference type="GO" id="GO:0000724">
    <property type="term" value="P:double-strand break repair via homologous recombination"/>
    <property type="evidence" value="ECO:0007669"/>
    <property type="project" value="TreeGrafter"/>
</dbReference>
<dbReference type="SUPFAM" id="SSF50249">
    <property type="entry name" value="Nucleic acid-binding proteins"/>
    <property type="match status" value="3"/>
</dbReference>
<dbReference type="eggNOG" id="arCOG01510">
    <property type="taxonomic scope" value="Archaea"/>
</dbReference>
<dbReference type="RefSeq" id="WP_011323687.1">
    <property type="nucleotide sequence ID" value="NC_007426.1"/>
</dbReference>
<evidence type="ECO:0000313" key="3">
    <source>
        <dbReference type="EMBL" id="CAI50071.1"/>
    </source>
</evidence>
<dbReference type="InterPro" id="IPR051231">
    <property type="entry name" value="SOSS-B"/>
</dbReference>
<dbReference type="STRING" id="348780.NP_3960A"/>
<proteinExistence type="predicted"/>
<dbReference type="GeneID" id="3701922"/>
<dbReference type="KEGG" id="nph:NP_3960A"/>
<dbReference type="EMBL" id="CR936257">
    <property type="protein sequence ID" value="CAI50071.1"/>
    <property type="molecule type" value="Genomic_DNA"/>
</dbReference>
<accession>A0A1U7EXY5</accession>
<dbReference type="CDD" id="cd04491">
    <property type="entry name" value="SoSSB_OBF"/>
    <property type="match status" value="2"/>
</dbReference>
<evidence type="ECO:0000256" key="1">
    <source>
        <dbReference type="ARBA" id="ARBA00023125"/>
    </source>
</evidence>
<feature type="region of interest" description="Disordered" evidence="2">
    <location>
        <begin position="39"/>
        <end position="65"/>
    </location>
</feature>
<keyword evidence="4" id="KW-1185">Reference proteome</keyword>
<reference evidence="3 4" key="1">
    <citation type="journal article" date="2005" name="Genome Res.">
        <title>Living with two extremes: conclusions from the genome sequence of Natronomonas pharaonis.</title>
        <authorList>
            <person name="Falb M."/>
            <person name="Pfeiffer F."/>
            <person name="Palm P."/>
            <person name="Rodewald K."/>
            <person name="Hickmann V."/>
            <person name="Tittor J."/>
            <person name="Oesterhelt D."/>
        </authorList>
    </citation>
    <scope>NUCLEOTIDE SEQUENCE [LARGE SCALE GENOMIC DNA]</scope>
    <source>
        <strain evidence="4">ATCC 35678 / DSM 2160 / CIP 103997 / JCM 8858 / NBRC 14720 / NCIMB 2260 / Gabara</strain>
    </source>
</reference>
<gene>
    <name evidence="3" type="primary">rpa1</name>
    <name evidence="3" type="ordered locus">NP_3960A</name>
</gene>